<evidence type="ECO:0000256" key="1">
    <source>
        <dbReference type="SAM" id="Phobius"/>
    </source>
</evidence>
<accession>A0A1E7XCT2</accession>
<keyword evidence="1" id="KW-1133">Transmembrane helix</keyword>
<organism evidence="2 3">
    <name type="scientific">Lentilactobacillus sunkii</name>
    <dbReference type="NCBI Taxonomy" id="481719"/>
    <lineage>
        <taxon>Bacteria</taxon>
        <taxon>Bacillati</taxon>
        <taxon>Bacillota</taxon>
        <taxon>Bacilli</taxon>
        <taxon>Lactobacillales</taxon>
        <taxon>Lactobacillaceae</taxon>
        <taxon>Lentilactobacillus</taxon>
    </lineage>
</organism>
<proteinExistence type="predicted"/>
<reference evidence="2 3" key="1">
    <citation type="submission" date="2016-09" db="EMBL/GenBank/DDBJ databases">
        <title>Genome Sequence of Lactobacillus sunkii Strain CG01.</title>
        <authorList>
            <person name="Poehlein A."/>
            <person name="Gabris C."/>
            <person name="Bengelsdorf F.R."/>
            <person name="Duerre P."/>
            <person name="Daniel R."/>
        </authorList>
    </citation>
    <scope>NUCLEOTIDE SEQUENCE [LARGE SCALE GENOMIC DNA]</scope>
    <source>
        <strain evidence="2 3">CG_D</strain>
    </source>
</reference>
<dbReference type="EMBL" id="MIQE01000012">
    <property type="protein sequence ID" value="OFA10818.1"/>
    <property type="molecule type" value="Genomic_DNA"/>
</dbReference>
<keyword evidence="1" id="KW-0812">Transmembrane</keyword>
<protein>
    <submittedName>
        <fullName evidence="2">Uncharacterized protein</fullName>
    </submittedName>
</protein>
<dbReference type="STRING" id="481719.LASUN_13690"/>
<dbReference type="AlphaFoldDB" id="A0A1E7XCT2"/>
<dbReference type="RefSeq" id="WP_070367887.1">
    <property type="nucleotide sequence ID" value="NZ_JAZHVW010000002.1"/>
</dbReference>
<feature type="transmembrane region" description="Helical" evidence="1">
    <location>
        <begin position="7"/>
        <end position="24"/>
    </location>
</feature>
<sequence length="78" mass="9120">MKKNRLFLIIAAVIIVLAVAFYITKSWHMSVLSFALIWLIAIILIRLILTPLVVMIVRARDEKKARREQEESQKKDDQ</sequence>
<name>A0A1E7XCT2_9LACO</name>
<evidence type="ECO:0000313" key="2">
    <source>
        <dbReference type="EMBL" id="OFA10818.1"/>
    </source>
</evidence>
<keyword evidence="1" id="KW-0472">Membrane</keyword>
<dbReference type="Proteomes" id="UP000177010">
    <property type="component" value="Unassembled WGS sequence"/>
</dbReference>
<evidence type="ECO:0000313" key="3">
    <source>
        <dbReference type="Proteomes" id="UP000177010"/>
    </source>
</evidence>
<feature type="transmembrane region" description="Helical" evidence="1">
    <location>
        <begin position="36"/>
        <end position="57"/>
    </location>
</feature>
<comment type="caution">
    <text evidence="2">The sequence shown here is derived from an EMBL/GenBank/DDBJ whole genome shotgun (WGS) entry which is preliminary data.</text>
</comment>
<gene>
    <name evidence="2" type="ORF">LASUN_13690</name>
</gene>